<evidence type="ECO:0000313" key="47">
    <source>
        <dbReference type="EMBL" id="AJG38172.1"/>
    </source>
</evidence>
<accession>D7S2M4</accession>
<dbReference type="GO" id="GO:1903911">
    <property type="term" value="P:positive regulation of receptor clustering"/>
    <property type="evidence" value="ECO:0007669"/>
    <property type="project" value="UniProtKB-UniRule"/>
</dbReference>
<dbReference type="GO" id="GO:0019064">
    <property type="term" value="P:fusion of virus membrane with host plasma membrane"/>
    <property type="evidence" value="ECO:0007669"/>
    <property type="project" value="UniProtKB-UniRule"/>
</dbReference>
<comment type="subunit">
    <text evidence="32">The mature envelope protein (Env) consists of a homotrimer of non-covalently associated gp120-gp41 heterodimers. The resulting complex protrudes from the virus surface as a spike. There seems to be as few as 10 spikes on the average virion. Surface protein gp120 interacts with host CD4, CCR5 and CXCR4. Gp120 also interacts with the C-type lectins CD209/DC-SIGN and CLEC4M/DC-SIGNR (collectively referred to as DC-SIGN(R)). Gp120 and gp41 interact with GalCer. Gp120 interacts with host ITGA4/ITGB7 complex; on CD4+ T-cells, this interaction results in rapid activation of integrin ITGAL/LFA-1, which facilitates efficient cell-to-cell spreading of HIV-1. Gp120 interacts with cell-associated heparan sulfate; this interaction increases virus infectivity on permissive cells and may be involved in infection of CD4- cells.</text>
</comment>
<dbReference type="Proteomes" id="UP000127170">
    <property type="component" value="Genome"/>
</dbReference>
<organism evidence="37">
    <name type="scientific">Human immunodeficiency virus type 1</name>
    <name type="common">HIV-1</name>
    <dbReference type="NCBI Taxonomy" id="11676"/>
    <lineage>
        <taxon>Viruses</taxon>
        <taxon>Riboviria</taxon>
        <taxon>Pararnavirae</taxon>
        <taxon>Artverviricota</taxon>
        <taxon>Revtraviricetes</taxon>
        <taxon>Ortervirales</taxon>
        <taxon>Retroviridae</taxon>
        <taxon>Orthoretrovirinae</taxon>
        <taxon>Lentivirus</taxon>
        <taxon>Lentivirus humimdef1</taxon>
    </lineage>
</organism>
<keyword evidence="19 32" id="KW-1043">Host membrane</keyword>
<dbReference type="GO" id="GO:0055036">
    <property type="term" value="C:virion membrane"/>
    <property type="evidence" value="ECO:0007669"/>
    <property type="project" value="UniProtKB-SubCell"/>
</dbReference>
<evidence type="ECO:0000313" key="66">
    <source>
        <dbReference type="Proteomes" id="UP000109707"/>
    </source>
</evidence>
<comment type="miscellaneous">
    <text evidence="32">HIV-1 lineages are divided in three main groups, M (for Major), O (for Outlier), and N (for New, or Non-M, Non-O). The vast majority of strains found worldwide belong to the group M. Group O seems to be endemic to and largely confined to Cameroon and neighboring countries in West Central Africa, where these viruses represent a small minority of HIV-1 strains. The group N is represented by a limited number of isolates from Cameroonian persons. The group M is further subdivided in 9 clades or subtypes (A to D, F to H, J and K).</text>
</comment>
<keyword evidence="8 32" id="KW-1170">Fusion of virus membrane with host endosomal membrane</keyword>
<reference evidence="63 64" key="3">
    <citation type="journal article" date="2015" name="PLoS Pathog.">
        <title>Transmitted Virus Fitness and Host T Cell Responses Collectively Define Divergent Infection Outcomes in Two HIV-1 Recipients.</title>
        <authorList>
            <person name="Yue L."/>
            <person name="Pfafferott K.J."/>
            <person name="Baalwa J."/>
            <person name="Conrod K."/>
            <person name="Dong C.C."/>
            <person name="Chui C."/>
            <person name="Rong R."/>
            <person name="Claiborne D.T."/>
            <person name="Prince J.L."/>
            <person name="Tang J."/>
            <person name="Ribeiro R.M."/>
            <person name="Cormier E."/>
            <person name="Hahn B.H."/>
            <person name="Perelson A.S."/>
            <person name="Shaw G.M."/>
            <person name="Karita E."/>
            <person name="Gilmour J."/>
            <person name="Goepfert P."/>
            <person name="Derdeyn C.A."/>
            <person name="Allen S.A."/>
            <person name="Borrow P."/>
            <person name="Hunter E."/>
        </authorList>
    </citation>
    <scope>NUCLEOTIDE SEQUENCE [LARGE SCALE GENOMIC DNA]</scope>
    <source>
        <strain evidence="39">R463F_030907_FL28</strain>
        <strain evidence="40">R463F_030907_FL39</strain>
        <strain evidence="41">R463F_030907_FL47</strain>
        <strain evidence="42">R463F_030907_FL49</strain>
        <strain evidence="43">R463F_030907_FL55</strain>
        <strain evidence="44">R463F_030907_FL64</strain>
        <strain evidence="45">R463F_030907_FL71</strain>
        <strain evidence="46">R463F_030907_FL74</strain>
        <strain evidence="47">R463FPB_d19_C23</strain>
        <strain evidence="48">R463FPB_d19_C26</strain>
        <strain evidence="49">R463FPB_d19_C7</strain>
        <strain evidence="50">R463FPL_d19_C25</strain>
        <strain evidence="51">R463FPL_d19_C9</strain>
        <strain evidence="52">R463FPL_d19_E17</strain>
        <strain evidence="53">R463FPL_d19_E20</strain>
        <strain evidence="54">R463FPL_d19_E31</strain>
        <strain evidence="55">R463FPL_d19_E35</strain>
        <strain evidence="56">R463FPL_d19_E42</strain>
        <strain evidence="57">R463FPL_d19_E43</strain>
        <strain evidence="58">R463FPL_d19_E44</strain>
        <strain evidence="59">R463FPL_d19_E58</strain>
        <strain evidence="60">R463FPL_d60_A31</strain>
        <strain evidence="61">R463FPL_d60_A32</strain>
        <strain evidence="62">R463FPL_d60_B30</strain>
    </source>
</reference>
<dbReference type="Proteomes" id="UP000101690">
    <property type="component" value="Genome"/>
</dbReference>
<evidence type="ECO:0000313" key="63">
    <source>
        <dbReference type="Proteomes" id="UP000097981"/>
    </source>
</evidence>
<dbReference type="GO" id="GO:0016020">
    <property type="term" value="C:membrane"/>
    <property type="evidence" value="ECO:0007669"/>
    <property type="project" value="UniProtKB-UniRule"/>
</dbReference>
<evidence type="ECO:0000313" key="39">
    <source>
        <dbReference type="EMBL" id="AHL40226.1"/>
    </source>
</evidence>
<keyword evidence="20 32" id="KW-0261">Viral envelope protein</keyword>
<evidence type="ECO:0000313" key="62">
    <source>
        <dbReference type="EMBL" id="AJG38572.1"/>
    </source>
</evidence>
<dbReference type="GO" id="GO:0052031">
    <property type="term" value="P:symbiont-mediated perturbation of host defense response"/>
    <property type="evidence" value="ECO:0007669"/>
    <property type="project" value="UniProtKB-UniRule"/>
</dbReference>
<evidence type="ECO:0000313" key="41">
    <source>
        <dbReference type="EMBL" id="AHL40244.1"/>
    </source>
</evidence>
<keyword evidence="10 32" id="KW-1165">Clathrin-mediated endocytosis of virus by host</keyword>
<feature type="disulfide bond" evidence="32">
    <location>
        <begin position="210"/>
        <end position="239"/>
    </location>
</feature>
<keyword evidence="21 32" id="KW-1164">Virus endocytosis by host</keyword>
<keyword evidence="29 32" id="KW-0899">Viral immunoevasion</keyword>
<evidence type="ECO:0000313" key="43">
    <source>
        <dbReference type="EMBL" id="AHL40262.1"/>
    </source>
</evidence>
<keyword evidence="23 32" id="KW-1039">Host endosome</keyword>
<evidence type="ECO:0000256" key="15">
    <source>
        <dbReference type="ARBA" id="ARBA00022703"/>
    </source>
</evidence>
<dbReference type="Pfam" id="PF00516">
    <property type="entry name" value="GP120"/>
    <property type="match status" value="2"/>
</dbReference>
<feature type="compositionally biased region" description="Basic and acidic residues" evidence="34">
    <location>
        <begin position="720"/>
        <end position="734"/>
    </location>
</feature>
<dbReference type="Proteomes" id="UP000105796">
    <property type="component" value="Genome"/>
</dbReference>
<feature type="chain" id="PRO_5042639220" description="Transmembrane protein gp41" evidence="32">
    <location>
        <begin position="506"/>
        <end position="857"/>
    </location>
</feature>
<dbReference type="Proteomes" id="UP000134510">
    <property type="component" value="Genome"/>
</dbReference>
<dbReference type="Proteomes" id="UP000100576">
    <property type="component" value="Genome"/>
</dbReference>
<feature type="region of interest" description="CD4-binding loop" evidence="32">
    <location>
        <begin position="354"/>
        <end position="364"/>
    </location>
</feature>
<dbReference type="EMBL" id="KJ190257">
    <property type="protein sequence ID" value="AHL40262.1"/>
    <property type="molecule type" value="Genomic_RNA"/>
</dbReference>
<dbReference type="CDD" id="cd09909">
    <property type="entry name" value="HIV-1-like_HR1-HR2"/>
    <property type="match status" value="1"/>
</dbReference>
<evidence type="ECO:0000256" key="20">
    <source>
        <dbReference type="ARBA" id="ARBA00022879"/>
    </source>
</evidence>
<dbReference type="Proteomes" id="UP000173535">
    <property type="component" value="Genome"/>
</dbReference>
<evidence type="ECO:0000256" key="32">
    <source>
        <dbReference type="HAMAP-Rule" id="MF_04083"/>
    </source>
</evidence>
<evidence type="ECO:0000313" key="64">
    <source>
        <dbReference type="Proteomes" id="UP000098255"/>
    </source>
</evidence>
<dbReference type="Gene3D" id="2.170.40.20">
    <property type="entry name" value="Human immunodeficiency virus 1, Gp160, envelope glycoprotein"/>
    <property type="match status" value="2"/>
</dbReference>
<dbReference type="GO" id="GO:0019062">
    <property type="term" value="P:virion attachment to host cell"/>
    <property type="evidence" value="ECO:0007669"/>
    <property type="project" value="UniProtKB-UniRule"/>
</dbReference>
<evidence type="ECO:0000256" key="30">
    <source>
        <dbReference type="ARBA" id="ARBA00023288"/>
    </source>
</evidence>
<dbReference type="Proteomes" id="UP000111308">
    <property type="component" value="Genome"/>
</dbReference>
<evidence type="ECO:0000256" key="23">
    <source>
        <dbReference type="ARBA" id="ARBA00023046"/>
    </source>
</evidence>
<evidence type="ECO:0000256" key="31">
    <source>
        <dbReference type="ARBA" id="ARBA00023296"/>
    </source>
</evidence>
<dbReference type="GO" id="GO:1903908">
    <property type="term" value="P:positive regulation of plasma membrane raft polarization"/>
    <property type="evidence" value="ECO:0007669"/>
    <property type="project" value="UniProtKB-UniRule"/>
</dbReference>
<dbReference type="GO" id="GO:0019082">
    <property type="term" value="P:viral protein processing"/>
    <property type="evidence" value="ECO:0007669"/>
    <property type="project" value="UniProtKB-UniRule"/>
</dbReference>
<evidence type="ECO:0000259" key="35">
    <source>
        <dbReference type="Pfam" id="PF00516"/>
    </source>
</evidence>
<feature type="topological domain" description="Cytoplasmic" evidence="32">
    <location>
        <begin position="700"/>
        <end position="857"/>
    </location>
</feature>
<evidence type="ECO:0000313" key="61">
    <source>
        <dbReference type="EMBL" id="AJG38554.1"/>
    </source>
</evidence>
<dbReference type="EMBL" id="KP223750">
    <property type="protein sequence ID" value="AJG38349.1"/>
    <property type="molecule type" value="Genomic_RNA"/>
</dbReference>
<comment type="similarity">
    <text evidence="32">Belongs to the HIV-1 env protein family.</text>
</comment>
<keyword evidence="22 32" id="KW-1133">Transmembrane helix</keyword>
<keyword evidence="9 32" id="KW-1032">Host cell membrane</keyword>
<evidence type="ECO:0000256" key="29">
    <source>
        <dbReference type="ARBA" id="ARBA00023280"/>
    </source>
</evidence>
<organismHost>
    <name type="scientific">Homo sapiens</name>
    <name type="common">Human</name>
    <dbReference type="NCBI Taxonomy" id="9606"/>
</organismHost>
<dbReference type="SUPFAM" id="SSF56502">
    <property type="entry name" value="gp120 core"/>
    <property type="match status" value="2"/>
</dbReference>
<dbReference type="Proteomes" id="UP000156461">
    <property type="component" value="Genome"/>
</dbReference>
<name>D7S2M4_HV1</name>
<dbReference type="FunFam" id="2.170.40.20:FF:000004">
    <property type="entry name" value="Envelope glycoprotein gp160"/>
    <property type="match status" value="1"/>
</dbReference>
<dbReference type="EMBL" id="KP223772">
    <property type="protein sequence ID" value="AJG38545.1"/>
    <property type="molecule type" value="Genomic_RNA"/>
</dbReference>
<dbReference type="EMBL" id="JX236677">
    <property type="protein sequence ID" value="AFN70538.1"/>
    <property type="molecule type" value="Genomic_RNA"/>
</dbReference>
<dbReference type="GO" id="GO:0044175">
    <property type="term" value="C:host cell endosome membrane"/>
    <property type="evidence" value="ECO:0007669"/>
    <property type="project" value="UniProtKB-SubCell"/>
</dbReference>
<dbReference type="Proteomes" id="UP000167302">
    <property type="component" value="Genome"/>
</dbReference>
<keyword evidence="27 32" id="KW-1015">Disulfide bond</keyword>
<comment type="domain">
    <text evidence="32">The CD4-binding region is targeted by the antibody b12.</text>
</comment>
<dbReference type="EMBL" id="KP223749">
    <property type="protein sequence ID" value="AJG38340.1"/>
    <property type="molecule type" value="Genomic_RNA"/>
</dbReference>
<evidence type="ECO:0000256" key="6">
    <source>
        <dbReference type="ARBA" id="ARBA00004650"/>
    </source>
</evidence>
<dbReference type="Proteomes" id="UP000103718">
    <property type="component" value="Genome"/>
</dbReference>
<dbReference type="EMBL" id="KJ190254">
    <property type="protein sequence ID" value="AHL40235.1"/>
    <property type="molecule type" value="Genomic_RNA"/>
</dbReference>
<keyword evidence="16 32" id="KW-0732">Signal</keyword>
<dbReference type="Proteomes" id="UP000156850">
    <property type="component" value="Genome"/>
</dbReference>
<dbReference type="EMBL" id="KJ190255">
    <property type="protein sequence ID" value="AHL40244.1"/>
    <property type="molecule type" value="Genomic_RNA"/>
</dbReference>
<keyword evidence="15 32" id="KW-0053">Apoptosis</keyword>
<evidence type="ECO:0000313" key="38">
    <source>
        <dbReference type="EMBL" id="AFN70538.1"/>
    </source>
</evidence>
<dbReference type="Proteomes" id="UP000097981">
    <property type="component" value="Genome"/>
</dbReference>
<evidence type="ECO:0000313" key="57">
    <source>
        <dbReference type="EMBL" id="AJG38331.1"/>
    </source>
</evidence>
<evidence type="ECO:0000256" key="24">
    <source>
        <dbReference type="ARBA" id="ARBA00023054"/>
    </source>
</evidence>
<evidence type="ECO:0000313" key="59">
    <source>
        <dbReference type="EMBL" id="AJG38349.1"/>
    </source>
</evidence>
<comment type="domain">
    <text evidence="32">The YXXL motif is involved in determining the exact site of viral release at the surface of infected mononuclear cells and promotes endocytosis. YXXL and di-leucine endocytosis motifs interact directly or indirectly with the clathrin adapter complexes, opperate independently, and their activities are not additive.</text>
</comment>
<comment type="PTM">
    <text evidence="32">Specific enzymatic cleavages in vivo yield mature proteins. Envelope glycoproteins are synthesized as a inactive precursor that is heavily N-glycosylated and processed likely by host cell furin in the Golgi to yield the mature SU and TM proteins. The cleavage site between SU and TM requires the minimal sequence [KR]-X-[KR]-R. About 2 of the 9 disulfide bonds of gp41 are reduced by P4HB/PDI, following binding to CD4 receptor.</text>
</comment>
<feature type="region of interest" description="Immunosuppression" evidence="32">
    <location>
        <begin position="568"/>
        <end position="586"/>
    </location>
</feature>
<comment type="function">
    <text evidence="32">Transmembrane protein gp41: Acts as a class I viral fusion protein. Under the current model, the protein has at least 3 conformational states: pre-fusion native state, pre-hairpin intermediate state, and post-fusion hairpin state. During fusion of viral and target intracellular membranes, the coiled coil regions (heptad repeats) assume a trimer-of-hairpins structure, positioning the fusion peptide in close proximity to the C-terminal region of the ectodomain. The formation of this structure appears to drive apposition and subsequent fusion of viral and target cell membranes. Complete fusion occurs in host cell endosomes and is dynamin-dependent, however some lipid transfer might occur at the plasma membrane. The virus undergoes clathrin-dependent internalization long before endosomal fusion, thus minimizing the surface exposure of conserved viral epitopes during fusion and reducing the efficacy of inhibitors targeting these epitopes. Membranes fusion leads to delivery of the nucleocapsid into the cytoplasm.</text>
</comment>
<feature type="disulfide bond" evidence="32">
    <location>
        <begin position="220"/>
        <end position="231"/>
    </location>
</feature>
<dbReference type="EMBL" id="KJ190256">
    <property type="protein sequence ID" value="AHL40253.1"/>
    <property type="molecule type" value="Genomic_RNA"/>
</dbReference>
<dbReference type="Gene3D" id="1.20.5.490">
    <property type="entry name" value="Single helix bin"/>
    <property type="match status" value="1"/>
</dbReference>
<dbReference type="EMBL" id="KP223747">
    <property type="protein sequence ID" value="AJG38322.1"/>
    <property type="molecule type" value="Genomic_RNA"/>
</dbReference>
<feature type="site" description="Cleavage; by host furin" evidence="32">
    <location>
        <begin position="505"/>
        <end position="506"/>
    </location>
</feature>
<feature type="region of interest" description="Disordered" evidence="34">
    <location>
        <begin position="713"/>
        <end position="734"/>
    </location>
</feature>
<gene>
    <name evidence="32 37" type="primary">env</name>
</gene>
<feature type="transmembrane region" description="Helical" evidence="33">
    <location>
        <begin position="13"/>
        <end position="35"/>
    </location>
</feature>
<evidence type="ECO:0000256" key="16">
    <source>
        <dbReference type="ARBA" id="ARBA00022729"/>
    </source>
</evidence>
<dbReference type="GO" id="GO:0020002">
    <property type="term" value="C:host cell plasma membrane"/>
    <property type="evidence" value="ECO:0007669"/>
    <property type="project" value="UniProtKB-SubCell"/>
</dbReference>
<proteinExistence type="inferred from homology"/>
<evidence type="ECO:0000313" key="44">
    <source>
        <dbReference type="EMBL" id="AHL40271.1"/>
    </source>
</evidence>
<dbReference type="HAMAP" id="MF_04083">
    <property type="entry name" value="HIV_ENV"/>
    <property type="match status" value="1"/>
</dbReference>
<dbReference type="Proteomes" id="UP000128928">
    <property type="component" value="Genome"/>
</dbReference>
<evidence type="ECO:0000313" key="58">
    <source>
        <dbReference type="EMBL" id="AJG38340.1"/>
    </source>
</evidence>
<keyword evidence="30 32" id="KW-0449">Lipoprotein</keyword>
<keyword evidence="25 32" id="KW-0472">Membrane</keyword>
<comment type="miscellaneous">
    <text evidence="32">Inhibitors targeting HIV-1 viral envelope proteins are used as antiretroviral drugs. Attachment of virions to the cell surface via non-specific interactions and CD4 binding can be blocked by inhibitors that include cyanovirin-N, cyclotriazadisulfonamide analogs, PRO 2000, TNX 355 and PRO 542. In addition, BMS 806 can block CD4-induced conformational changes. Env interactions with the coreceptor molecules can be targeted by CCR5 antagonists including SCH-D, maraviroc (UK 427857) and aplaviroc (GW 873140), and the CXCR4 antagonist AMD 070. Fusion of viral and cellular membranes can be inhibited by peptides such as enfuvirtide and tifuvirtide (T 1249). Resistance to inhibitors associated with mutations in Env are observed. Most of the time, single mutations confer only a modest reduction in drug susceptibility. Combination of several mutations is usually required to develop a high-level drug resistance.</text>
</comment>
<feature type="lipid moiety-binding region" description="S-palmitoyl cysteine; by host" evidence="32">
    <location>
        <position position="838"/>
    </location>
</feature>
<comment type="domain">
    <text evidence="32">The membrane proximal external region (MPER) present in gp41 is a tryptophan-rich region recognized by the antibodies 2F5, Z13, and 4E10. MPER seems to play a role in fusion.</text>
</comment>
<dbReference type="Proteomes" id="UP000126902">
    <property type="component" value="Genome"/>
</dbReference>
<evidence type="ECO:0000256" key="28">
    <source>
        <dbReference type="ARBA" id="ARBA00023180"/>
    </source>
</evidence>
<dbReference type="EMBL" id="KP223748">
    <property type="protein sequence ID" value="AJG38331.1"/>
    <property type="molecule type" value="Genomic_RNA"/>
</dbReference>
<evidence type="ECO:0000313" key="53">
    <source>
        <dbReference type="EMBL" id="AJG38295.1"/>
    </source>
</evidence>
<feature type="coiled-coil region" evidence="32">
    <location>
        <begin position="627"/>
        <end position="661"/>
    </location>
</feature>
<reference evidence="65 66" key="2">
    <citation type="journal article" date="2013" name="Virology">
        <title>Molecular identification, cloning and characterization of transmitted/founder HIV-1 subtype A, D and A/D infectious molecular clones.</title>
        <authorList>
            <person name="Baalwa J."/>
            <person name="Wang S."/>
            <person name="Parrish N.F."/>
            <person name="Decker J.M."/>
            <person name="Keele B.F."/>
            <person name="Learn G.H."/>
            <person name="Yue L."/>
            <person name="Ruzagira E."/>
            <person name="Ssemwanga D."/>
            <person name="Kamali A."/>
            <person name="Amornkul P.N."/>
            <person name="Price M.A."/>
            <person name="Kappes J.C."/>
            <person name="Karita E."/>
            <person name="Kaleebu P."/>
            <person name="Sanders E."/>
            <person name="Gilmour J."/>
            <person name="Allen S."/>
            <person name="Hunter E."/>
            <person name="Montefiori D.C."/>
            <person name="Haynes B.F."/>
            <person name="Cormier E."/>
            <person name="Hahn B.H."/>
            <person name="Shaw G.M."/>
        </authorList>
    </citation>
    <scope>NUCLEOTIDE SEQUENCE [LARGE SCALE GENOMIC DNA]</scope>
    <source>
        <strain evidence="38">PR463F</strain>
        <strain evidence="39">R463F_030907_FL28</strain>
        <strain evidence="40">R463F_030907_FL39</strain>
        <strain evidence="41">R463F_030907_FL47</strain>
        <strain evidence="42">R463F_030907_FL49</strain>
        <strain evidence="43">R463F_030907_FL55</strain>
        <strain evidence="44">R463F_030907_FL64</strain>
        <strain evidence="45">R463F_030907_FL71</strain>
        <strain evidence="46">R463F_030907_FL74</strain>
    </source>
</reference>
<reference evidence="37" key="1">
    <citation type="journal article" date="2010" name="PLoS Comput. Biol.">
        <title>Genetic signatures in the envelope glycoproteins of HIV-1 that associate with broadly neutralizing antibodies.</title>
        <authorList>
            <person name="Gnanakaran S."/>
            <person name="Daniels M.G."/>
            <person name="Bhattacharya T."/>
            <person name="Lapedes A.S."/>
            <person name="Sethi A."/>
            <person name="Li M."/>
            <person name="Tang H."/>
            <person name="Greene K."/>
            <person name="Gao H."/>
            <person name="Haynes B.F."/>
            <person name="Cohen M.S."/>
            <person name="Shaw G.M."/>
            <person name="Seaman M.S."/>
            <person name="Kumar A."/>
            <person name="Gao F."/>
            <person name="Montefiori D.C."/>
            <person name="Korber B."/>
        </authorList>
    </citation>
    <scope>NUCLEOTIDE SEQUENCE</scope>
    <source>
        <strain evidence="37">R18553_E1</strain>
    </source>
</reference>
<evidence type="ECO:0000256" key="11">
    <source>
        <dbReference type="ARBA" id="ARBA00022581"/>
    </source>
</evidence>
<dbReference type="EMBL" id="KP223746">
    <property type="protein sequence ID" value="AJG38313.1"/>
    <property type="molecule type" value="Genomic_RNA"/>
</dbReference>
<feature type="disulfide bond" evidence="32">
    <location>
        <begin position="592"/>
        <end position="598"/>
    </location>
</feature>
<comment type="domain">
    <text evidence="32">Some of the most genetically diverse regions of the viral genome are present in Env. They are called variable regions 1 through 5 (V1 through V5). Coreceptor usage of gp120 is determined mainly by the primary structure of the third variable region (V3) in the outer domain of gp120. The sequence of V3 determines which coreceptor, CCR5 and/or CXCR4 (corresponding to R5/macrophage, X4/T cell and R5X4/T cell and macrophage tropism), is used to trigger the fusion potential of the Env complex, and hence which cells the virus can infect. Binding to CCR5 involves a region adjacent in addition to V3.</text>
</comment>
<evidence type="ECO:0000256" key="10">
    <source>
        <dbReference type="ARBA" id="ARBA00022570"/>
    </source>
</evidence>
<keyword evidence="7 32" id="KW-1168">Fusion of virus membrane with host membrane</keyword>
<dbReference type="SUPFAM" id="SSF58069">
    <property type="entry name" value="Virus ectodomain"/>
    <property type="match status" value="1"/>
</dbReference>
<evidence type="ECO:0000313" key="37">
    <source>
        <dbReference type="EMBL" id="ADI62650.1"/>
    </source>
</evidence>
<evidence type="ECO:0000313" key="42">
    <source>
        <dbReference type="EMBL" id="AHL40253.1"/>
    </source>
</evidence>
<dbReference type="EMBL" id="KP223743">
    <property type="protein sequence ID" value="AJG38286.1"/>
    <property type="molecule type" value="Genomic_RNA"/>
</dbReference>
<dbReference type="Proteomes" id="UP000106430">
    <property type="component" value="Genome"/>
</dbReference>
<feature type="domain" description="Human immunodeficiency virus 1 envelope glycoprotein Gp120" evidence="35">
    <location>
        <begin position="140"/>
        <end position="505"/>
    </location>
</feature>
<keyword evidence="11 32" id="KW-0945">Host-virus interaction</keyword>
<evidence type="ECO:0000313" key="60">
    <source>
        <dbReference type="EMBL" id="AJG38545.1"/>
    </source>
</evidence>
<evidence type="ECO:0000256" key="25">
    <source>
        <dbReference type="ARBA" id="ARBA00023136"/>
    </source>
</evidence>
<dbReference type="InterPro" id="IPR037527">
    <property type="entry name" value="Gp160"/>
</dbReference>
<evidence type="ECO:0000313" key="48">
    <source>
        <dbReference type="EMBL" id="AJG38181.1"/>
    </source>
</evidence>
<keyword evidence="18 32" id="KW-0946">Virion</keyword>
<comment type="function">
    <text evidence="32">Envelope glycoprotein gp160: Oligomerizes in the host endoplasmic reticulum into predominantly trimers. In a second time, gp160 transits in the host Golgi, where glycosylation is completed. The precursor is then proteolytically cleaved in the trans-Golgi and thereby activated by cellular furin or furin-like proteases to produce gp120 and gp41.</text>
</comment>
<dbReference type="Proteomes" id="UP000166074">
    <property type="component" value="Genome"/>
</dbReference>
<dbReference type="Proteomes" id="UP000173799">
    <property type="component" value="Genome"/>
</dbReference>
<dbReference type="Gene3D" id="1.10.287.210">
    <property type="match status" value="1"/>
</dbReference>
<dbReference type="EMBL" id="KP223775">
    <property type="protein sequence ID" value="AJG38572.1"/>
    <property type="molecule type" value="Genomic_RNA"/>
</dbReference>
<dbReference type="EMBL" id="KP223732">
    <property type="protein sequence ID" value="AJG38190.1"/>
    <property type="molecule type" value="Genomic_DNA"/>
</dbReference>
<evidence type="ECO:0000256" key="17">
    <source>
        <dbReference type="ARBA" id="ARBA00022804"/>
    </source>
</evidence>
<evidence type="ECO:0000256" key="2">
    <source>
        <dbReference type="ARBA" id="ARBA00004433"/>
    </source>
</evidence>
<dbReference type="Proteomes" id="UP000113496">
    <property type="component" value="Genome"/>
</dbReference>
<dbReference type="GO" id="GO:0039654">
    <property type="term" value="P:fusion of virus membrane with host endosome membrane"/>
    <property type="evidence" value="ECO:0007669"/>
    <property type="project" value="UniProtKB-UniRule"/>
</dbReference>
<feature type="lipid moiety-binding region" description="S-palmitoyl cysteine; by host" evidence="32">
    <location>
        <position position="758"/>
    </location>
</feature>
<evidence type="ECO:0000256" key="8">
    <source>
        <dbReference type="ARBA" id="ARBA00022510"/>
    </source>
</evidence>
<keyword evidence="31 32" id="KW-1160">Virus entry into host cell</keyword>
<feature type="short sequence motif" description="YXXL motif; contains endocytosis signal" evidence="32">
    <location>
        <begin position="706"/>
        <end position="709"/>
    </location>
</feature>
<dbReference type="EMBL" id="KP223742">
    <property type="protein sequence ID" value="AJG38277.1"/>
    <property type="molecule type" value="Genomic_RNA"/>
</dbReference>
<keyword evidence="28 32" id="KW-0325">Glycoprotein</keyword>
<evidence type="ECO:0000313" key="49">
    <source>
        <dbReference type="EMBL" id="AJG38190.1"/>
    </source>
</evidence>
<evidence type="ECO:0000313" key="51">
    <source>
        <dbReference type="EMBL" id="AJG38277.1"/>
    </source>
</evidence>
<dbReference type="EMBL" id="HM215434">
    <property type="protein sequence ID" value="ADI62650.1"/>
    <property type="molecule type" value="Genomic_DNA"/>
</dbReference>
<feature type="disulfide bond" evidence="32">
    <location>
        <begin position="53"/>
        <end position="73"/>
    </location>
</feature>
<keyword evidence="26 32" id="KW-0564">Palmitate</keyword>
<comment type="subcellular location">
    <subcellularLocation>
        <location evidence="3">Host cell membrane</location>
        <topology evidence="3">Peripheral membrane protein</topology>
    </subcellularLocation>
    <subcellularLocation>
        <location evidence="1">Host cell membrane</location>
        <topology evidence="1">Single-pass type I membrane protein</topology>
    </subcellularLocation>
    <subcellularLocation>
        <location evidence="2">Host endosome membrane</location>
        <topology evidence="2">Peripheral membrane protein</topology>
    </subcellularLocation>
    <subcellularLocation>
        <location evidence="5">Host endosome membrane</location>
        <topology evidence="5">Single-pass type I membrane protein</topology>
    </subcellularLocation>
    <subcellularLocation>
        <location evidence="6">Virion membrane</location>
        <topology evidence="6">Peripheral membrane protein</topology>
    </subcellularLocation>
    <subcellularLocation>
        <location evidence="4">Virion membrane</location>
        <topology evidence="4">Single-pass type I membrane protein</topology>
    </subcellularLocation>
</comment>
<feature type="short sequence motif" description="Di-leucine internalization motif" evidence="32">
    <location>
        <begin position="856"/>
        <end position="857"/>
    </location>
</feature>
<feature type="region of interest" description="Fusion peptide" evidence="32">
    <location>
        <begin position="506"/>
        <end position="526"/>
    </location>
</feature>
<comment type="function">
    <text evidence="32">Surface protein gp120: Attaches the virus to the host lymphoid cell by binding to the primary receptor CD4. This interaction induces a structural rearrangement creating a high affinity binding site for a chemokine coreceptor like CXCR4 and/or CCR5. Acts as a ligand for CD209/DC-SIGN and CLEC4M/DC-SIGNR, which are respectively found on dendritic cells (DCs), and on endothelial cells of liver sinusoids and lymph node sinuses. These interactions allow capture of viral particles at mucosal surfaces by these cells and subsequent transmission to permissive cells. HIV subverts the migration properties of dendritic cells to gain access to CD4+ T-cells in lymph nodes. Virus transmission to permissive T-cells occurs either in trans (without DCs infection, through viral capture and transmission), or in cis (following DCs productive infection, through the usual CD4-gp120 interaction), thereby inducing a robust infection. In trans infection, bound virions remain infectious over days and it is proposed that they are not degraded, but protected in non-lysosomal acidic organelles within the DCs close to the cell membrane thus contributing to the viral infectious potential during DCs' migration from the periphery to the lymphoid tissues. On arrival at lymphoid tissues, intact virions recycle back to DCs' cell surface allowing virus transmission to CD4+ T-cells.</text>
</comment>
<comment type="domain">
    <text evidence="32 33">The 17 amino acids long immunosuppressive region is present in many retroviral envelope proteins. Synthetic peptides derived from this relatively conserved sequence inhibit immune function in vitro and in vivo.</text>
</comment>
<dbReference type="EMBL" id="KP223744">
    <property type="protein sequence ID" value="AJG38295.1"/>
    <property type="molecule type" value="Genomic_RNA"/>
</dbReference>
<evidence type="ECO:0000313" key="50">
    <source>
        <dbReference type="EMBL" id="AJG38268.1"/>
    </source>
</evidence>
<dbReference type="FunFam" id="2.170.40.20:FF:000003">
    <property type="entry name" value="Envelope glycoprotein gp160"/>
    <property type="match status" value="1"/>
</dbReference>
<dbReference type="EMBL" id="KJ190261">
    <property type="protein sequence ID" value="AHL40297.1"/>
    <property type="molecule type" value="Genomic_RNA"/>
</dbReference>
<evidence type="ECO:0000256" key="1">
    <source>
        <dbReference type="ARBA" id="ARBA00004402"/>
    </source>
</evidence>
<evidence type="ECO:0000256" key="14">
    <source>
        <dbReference type="ARBA" id="ARBA00022692"/>
    </source>
</evidence>
<evidence type="ECO:0000256" key="9">
    <source>
        <dbReference type="ARBA" id="ARBA00022511"/>
    </source>
</evidence>
<comment type="subcellular location">
    <molecule>Surface protein gp120</molecule>
    <subcellularLocation>
        <location evidence="32">Virion membrane</location>
        <topology evidence="32">Peripheral membrane protein</topology>
    </subcellularLocation>
    <subcellularLocation>
        <location evidence="32">Host cell membrane</location>
        <topology evidence="32">Peripheral membrane protein</topology>
    </subcellularLocation>
    <subcellularLocation>
        <location evidence="32">Host endosome membrane</location>
        <topology evidence="32">Single-pass type I membrane protein</topology>
    </subcellularLocation>
    <text evidence="32">The surface protein is not anchored to the viral envelope, but associates with the extravirion surface through its binding to TM. It is probably concentrated at the site of budding and incorporated into the virions possibly by contacts between the cytoplasmic tail of Env and the N-terminus of Gag.</text>
</comment>
<evidence type="ECO:0000256" key="21">
    <source>
        <dbReference type="ARBA" id="ARBA00022890"/>
    </source>
</evidence>
<evidence type="ECO:0000313" key="54">
    <source>
        <dbReference type="EMBL" id="AJG38304.1"/>
    </source>
</evidence>
<evidence type="ECO:0000256" key="3">
    <source>
        <dbReference type="ARBA" id="ARBA00004505"/>
    </source>
</evidence>
<dbReference type="Proteomes" id="UP000109707">
    <property type="component" value="Genome"/>
</dbReference>
<sequence length="857" mass="97265">MRVMGTQMNYQNLWRWGIMILGMSIICSVAGNLWVTVYYGVPVWRDADTTLFCASDAKAYDTEVHNVWATHACVPTDPSPQEIHLENVTEKFNMWKNNMVEQMHEDIISLWDQSLKPCVKLTPLCVTLECKAPNITADMREEIKNCSFNMTTELRDRRRKMYSLFYRLDIVPINKSRENNSEYRLINCNTSAITQACPKVSFEPIPIHYCAPAGFAILKCKDTEFNGTGPCKNVSTVQCTHGIKPVVSTQLLLNGSLAENGIRIRSENITNNAKTIIVQLDRPVQINCTRPNNNTRKSERIGPGQTFYATNAIIGDIRKAHCNVSKAEWNETVRRVAEQLEKYFKNKTIKFTNSSGGDLEITTHSFNCGGEFFYCNTSALFDSTWRFNGIGSGNDTVNATRSENDTINLPCRIKQIINMWQRAGQAMYAPPIQGVIRCDSNITGLLLTRDGGRGNDNNTEVFRPGGGNMKDNWRSELYKYKVVKIEPLGVAPTRARRRVVERGKRAVGIGAVFIGFLGAAGSTMGAASITLTVQARQLLSGIVQQQSNLLRAIEAQQHLLRLTVWGIKQLQARVLAVERYLRDQQLLGLWGCSGKLICTTNVPWNSSWNNKSYSEIWDSMTWLQWDKEINNYTSIIYSLIEESQNQQEKNEQDLLALDKWATLWNWFDITNWLWYIRIVIIIVGGLIGLRIVFAMLSIINRVRQGYSPLSLQTLTPNPEGLDRPGRIEEEGGEQGRGRSIRLVNGSLALVWDDLRSLCLFSYHRLRDFILIAAKTVELLGRSSLQGLRLGWKGLKYLWNLLLYWGQELKSSAINLLDTTAIAVANWTDRIIEIGQRLCRAIIHIPRRIRQGFERALL</sequence>
<evidence type="ECO:0000256" key="34">
    <source>
        <dbReference type="SAM" id="MobiDB-lite"/>
    </source>
</evidence>
<dbReference type="EMBL" id="KJ190262">
    <property type="protein sequence ID" value="AHL40306.1"/>
    <property type="molecule type" value="Genomic_RNA"/>
</dbReference>
<dbReference type="EMBL" id="KP223745">
    <property type="protein sequence ID" value="AJG38304.1"/>
    <property type="molecule type" value="Genomic_RNA"/>
</dbReference>
<keyword evidence="12 32" id="KW-1162">Viral penetration into host cytoplasm</keyword>
<feature type="domain" description="Human immunodeficiency virus 1 envelope glycoprotein Gp120" evidence="35">
    <location>
        <begin position="33"/>
        <end position="131"/>
    </location>
</feature>
<keyword evidence="17 32" id="KW-1161">Viral attachment to host cell</keyword>
<comment type="subcellular location">
    <molecule>Transmembrane protein gp41</molecule>
    <subcellularLocation>
        <location evidence="32">Virion membrane</location>
        <topology evidence="32">Single-pass type I membrane protein</topology>
    </subcellularLocation>
    <subcellularLocation>
        <location evidence="32">Host cell membrane</location>
        <topology evidence="32">Single-pass type I membrane protein</topology>
    </subcellularLocation>
    <subcellularLocation>
        <location evidence="32">Host endosome membrane</location>
        <topology evidence="32">Single-pass type I membrane protein</topology>
    </subcellularLocation>
    <text evidence="32">It is probably concentrated at the site of budding and incorporated into the virions possibly by contacts between the cytoplasmic tail of Env and the N-terminus of Gag.</text>
</comment>
<dbReference type="FunFam" id="1.10.287.210:FF:000001">
    <property type="entry name" value="Envelope glycoprotein gp160"/>
    <property type="match status" value="1"/>
</dbReference>
<evidence type="ECO:0000256" key="5">
    <source>
        <dbReference type="ARBA" id="ARBA00004578"/>
    </source>
</evidence>
<comment type="PTM">
    <text evidence="32">Palmitoylation of the transmembrane protein and of Env polyprotein (prior to its proteolytic cleavage) is essential for their association with host cell membrane lipid rafts. Palmitoylation is therefore required for envelope trafficking to classical lipid rafts, but not for viral replication.</text>
</comment>
<evidence type="ECO:0000313" key="56">
    <source>
        <dbReference type="EMBL" id="AJG38322.1"/>
    </source>
</evidence>
<evidence type="ECO:0000256" key="12">
    <source>
        <dbReference type="ARBA" id="ARBA00022595"/>
    </source>
</evidence>
<dbReference type="Proteomes" id="UP000171691">
    <property type="component" value="Genome"/>
</dbReference>
<feature type="transmembrane region" description="Helical" evidence="33">
    <location>
        <begin position="506"/>
        <end position="529"/>
    </location>
</feature>
<dbReference type="GO" id="GO:0005198">
    <property type="term" value="F:structural molecule activity"/>
    <property type="evidence" value="ECO:0007669"/>
    <property type="project" value="UniProtKB-UniRule"/>
</dbReference>
<comment type="PTM">
    <text evidence="32">Highly glycosylated by host. The high number of glycan on the protein is reffered to as 'glycan shield' because it contributes to hide protein sequence from adaptive immune system.</text>
</comment>
<dbReference type="InterPro" id="IPR000328">
    <property type="entry name" value="GP41-like"/>
</dbReference>
<comment type="caution">
    <text evidence="32 33">Lacks conserved residue(s) required for the propagation of feature annotation.</text>
</comment>
<evidence type="ECO:0000256" key="13">
    <source>
        <dbReference type="ARBA" id="ARBA00022685"/>
    </source>
</evidence>
<keyword evidence="13 32" id="KW-0165">Cleavage on pair of basic residues</keyword>
<dbReference type="EMBL" id="KP223741">
    <property type="protein sequence ID" value="AJG38268.1"/>
    <property type="molecule type" value="Genomic_RNA"/>
</dbReference>
<dbReference type="Pfam" id="PF00517">
    <property type="entry name" value="GP41"/>
    <property type="match status" value="1"/>
</dbReference>
<protein>
    <recommendedName>
        <fullName evidence="32">Envelope glycoprotein gp160</fullName>
    </recommendedName>
    <alternativeName>
        <fullName evidence="32">Env polyprotein</fullName>
    </alternativeName>
    <component>
        <recommendedName>
            <fullName evidence="32">Surface protein gp120</fullName>
            <shortName evidence="32">SU</shortName>
        </recommendedName>
        <alternativeName>
            <fullName evidence="32">Glycoprotein 120</fullName>
            <shortName evidence="32">gp120</shortName>
        </alternativeName>
    </component>
    <component>
        <recommendedName>
            <fullName evidence="32">Transmembrane protein gp41</fullName>
            <shortName evidence="32">TM</shortName>
        </recommendedName>
        <alternativeName>
            <fullName evidence="32">Glycoprotein 41</fullName>
            <shortName evidence="32">gp41</shortName>
        </alternativeName>
    </component>
</protein>
<keyword evidence="24 32" id="KW-0175">Coiled coil</keyword>
<evidence type="ECO:0000256" key="22">
    <source>
        <dbReference type="ARBA" id="ARBA00022989"/>
    </source>
</evidence>
<dbReference type="InterPro" id="IPR000777">
    <property type="entry name" value="HIV1_Gp120"/>
</dbReference>
<feature type="domain" description="Retroviral envelope protein GP41-like" evidence="36">
    <location>
        <begin position="524"/>
        <end position="714"/>
    </location>
</feature>
<feature type="transmembrane region" description="Helical" evidence="33">
    <location>
        <begin position="672"/>
        <end position="693"/>
    </location>
</feature>
<dbReference type="EMBL" id="KP223731">
    <property type="protein sequence ID" value="AJG38181.1"/>
    <property type="molecule type" value="Genomic_DNA"/>
</dbReference>
<keyword evidence="14 32" id="KW-0812">Transmembrane</keyword>
<evidence type="ECO:0000313" key="65">
    <source>
        <dbReference type="Proteomes" id="UP000101690"/>
    </source>
</evidence>
<dbReference type="GO" id="GO:0075512">
    <property type="term" value="P:clathrin-dependent endocytosis of virus by host cell"/>
    <property type="evidence" value="ECO:0007669"/>
    <property type="project" value="UniProtKB-UniRule"/>
</dbReference>
<dbReference type="Proteomes" id="UP000098255">
    <property type="component" value="Genome"/>
</dbReference>
<dbReference type="Proteomes" id="UP000175118">
    <property type="component" value="Genome"/>
</dbReference>
<evidence type="ECO:0000256" key="26">
    <source>
        <dbReference type="ARBA" id="ARBA00023139"/>
    </source>
</evidence>
<evidence type="ECO:0000313" key="40">
    <source>
        <dbReference type="EMBL" id="AHL40235.1"/>
    </source>
</evidence>
<evidence type="ECO:0000259" key="36">
    <source>
        <dbReference type="Pfam" id="PF00517"/>
    </source>
</evidence>
<evidence type="ECO:0000313" key="52">
    <source>
        <dbReference type="EMBL" id="AJG38286.1"/>
    </source>
</evidence>
<dbReference type="GO" id="GO:0019031">
    <property type="term" value="C:viral envelope"/>
    <property type="evidence" value="ECO:0007669"/>
    <property type="project" value="UniProtKB-KW"/>
</dbReference>
<evidence type="ECO:0000256" key="19">
    <source>
        <dbReference type="ARBA" id="ARBA00022870"/>
    </source>
</evidence>
<evidence type="ECO:0000313" key="45">
    <source>
        <dbReference type="EMBL" id="AHL40297.1"/>
    </source>
</evidence>
<dbReference type="InterPro" id="IPR036377">
    <property type="entry name" value="Gp120_core_sf"/>
</dbReference>
<evidence type="ECO:0000256" key="7">
    <source>
        <dbReference type="ARBA" id="ARBA00022506"/>
    </source>
</evidence>
<dbReference type="Proteomes" id="UP000122309">
    <property type="component" value="Genome"/>
</dbReference>
<feature type="region of interest" description="MPER; binding to GalCer" evidence="32">
    <location>
        <begin position="656"/>
        <end position="677"/>
    </location>
</feature>
<dbReference type="EMBL" id="KP223730">
    <property type="protein sequence ID" value="AJG38172.1"/>
    <property type="molecule type" value="Genomic_DNA"/>
</dbReference>
<evidence type="ECO:0000256" key="18">
    <source>
        <dbReference type="ARBA" id="ARBA00022844"/>
    </source>
</evidence>
<dbReference type="EMBL" id="KJ190253">
    <property type="protein sequence ID" value="AHL40226.1"/>
    <property type="molecule type" value="Genomic_RNA"/>
</dbReference>
<evidence type="ECO:0000313" key="46">
    <source>
        <dbReference type="EMBL" id="AHL40306.1"/>
    </source>
</evidence>
<evidence type="ECO:0000313" key="55">
    <source>
        <dbReference type="EMBL" id="AJG38313.1"/>
    </source>
</evidence>
<feature type="chain" id="PRO_5042639216" description="Envelope glycoprotein gp160" evidence="32">
    <location>
        <begin position="32"/>
        <end position="857"/>
    </location>
</feature>
<dbReference type="EMBL" id="KJ190258">
    <property type="protein sequence ID" value="AHL40271.1"/>
    <property type="molecule type" value="Genomic_RNA"/>
</dbReference>
<dbReference type="EMBL" id="KP223773">
    <property type="protein sequence ID" value="AJG38554.1"/>
    <property type="molecule type" value="Genomic_RNA"/>
</dbReference>
<evidence type="ECO:0000256" key="33">
    <source>
        <dbReference type="RuleBase" id="RU363095"/>
    </source>
</evidence>
<evidence type="ECO:0000256" key="4">
    <source>
        <dbReference type="ARBA" id="ARBA00004563"/>
    </source>
</evidence>
<dbReference type="Proteomes" id="UP000166078">
    <property type="component" value="Genome"/>
</dbReference>
<evidence type="ECO:0000256" key="27">
    <source>
        <dbReference type="ARBA" id="ARBA00023157"/>
    </source>
</evidence>